<sequence>MPFQVTAAEEFIVNELRRGLSPTLYYHGLHHTLDVVAVASDLAAAEGVTDTESLLLLRTAALYHDAGFLHAYQGHEAAGCELVCATLPGFGYTAAQVEQVCAMITATRYPQEPRSHLDQILCDADLDYLGRPDFDSISTSLYHELTARQLIASEHAWLQLQASFLSHHCFWTATALARRAAPKQARLNHILTQLENWPACPEAIQDNTGLQPLRVL</sequence>
<dbReference type="RefSeq" id="WP_070735438.1">
    <property type="nucleotide sequence ID" value="NZ_MDZC01000084.1"/>
</dbReference>
<dbReference type="CDD" id="cd00077">
    <property type="entry name" value="HDc"/>
    <property type="match status" value="1"/>
</dbReference>
<reference evidence="2 3" key="1">
    <citation type="submission" date="2016-08" db="EMBL/GenBank/DDBJ databases">
        <title>Hymenobacter coccineus sp. nov., Hymenobacter lapidarius sp. nov. and Hymenobacter glacialis sp. nov., isolated from Antarctic soil.</title>
        <authorList>
            <person name="Sedlacek I."/>
            <person name="Kralova S."/>
            <person name="Kyrova K."/>
            <person name="Maslanova I."/>
            <person name="Stankova E."/>
            <person name="Vrbovska V."/>
            <person name="Nemec M."/>
            <person name="Bartak M."/>
            <person name="Svec P."/>
            <person name="Busse H.-J."/>
            <person name="Pantucek R."/>
        </authorList>
    </citation>
    <scope>NUCLEOTIDE SEQUENCE [LARGE SCALE GENOMIC DNA]</scope>
    <source>
        <strain evidence="2 3">CCM 8648</strain>
    </source>
</reference>
<keyword evidence="3" id="KW-1185">Reference proteome</keyword>
<gene>
    <name evidence="2" type="ORF">BEN48_17050</name>
</gene>
<dbReference type="OrthoDB" id="5728337at2"/>
<dbReference type="Proteomes" id="UP000177791">
    <property type="component" value="Unassembled WGS sequence"/>
</dbReference>
<dbReference type="InterPro" id="IPR006674">
    <property type="entry name" value="HD_domain"/>
</dbReference>
<name>A0A1G1SXH8_9BACT</name>
<dbReference type="AlphaFoldDB" id="A0A1G1SXH8"/>
<comment type="caution">
    <text evidence="2">The sequence shown here is derived from an EMBL/GenBank/DDBJ whole genome shotgun (WGS) entry which is preliminary data.</text>
</comment>
<evidence type="ECO:0000259" key="1">
    <source>
        <dbReference type="Pfam" id="PF01966"/>
    </source>
</evidence>
<evidence type="ECO:0000313" key="2">
    <source>
        <dbReference type="EMBL" id="OGX83331.1"/>
    </source>
</evidence>
<evidence type="ECO:0000313" key="3">
    <source>
        <dbReference type="Proteomes" id="UP000177791"/>
    </source>
</evidence>
<proteinExistence type="predicted"/>
<dbReference type="InterPro" id="IPR003607">
    <property type="entry name" value="HD/PDEase_dom"/>
</dbReference>
<dbReference type="SUPFAM" id="SSF109604">
    <property type="entry name" value="HD-domain/PDEase-like"/>
    <property type="match status" value="1"/>
</dbReference>
<dbReference type="EMBL" id="MDZC01000084">
    <property type="protein sequence ID" value="OGX83331.1"/>
    <property type="molecule type" value="Genomic_DNA"/>
</dbReference>
<protein>
    <submittedName>
        <fullName evidence="2">Phosphohydrolase</fullName>
    </submittedName>
</protein>
<accession>A0A1G1SXH8</accession>
<feature type="domain" description="HD" evidence="1">
    <location>
        <begin position="29"/>
        <end position="125"/>
    </location>
</feature>
<organism evidence="2 3">
    <name type="scientific">Hymenobacter glacialis</name>
    <dbReference type="NCBI Taxonomy" id="1908236"/>
    <lineage>
        <taxon>Bacteria</taxon>
        <taxon>Pseudomonadati</taxon>
        <taxon>Bacteroidota</taxon>
        <taxon>Cytophagia</taxon>
        <taxon>Cytophagales</taxon>
        <taxon>Hymenobacteraceae</taxon>
        <taxon>Hymenobacter</taxon>
    </lineage>
</organism>
<dbReference type="Pfam" id="PF01966">
    <property type="entry name" value="HD"/>
    <property type="match status" value="1"/>
</dbReference>
<dbReference type="Gene3D" id="1.10.3210.10">
    <property type="entry name" value="Hypothetical protein af1432"/>
    <property type="match status" value="1"/>
</dbReference>
<dbReference type="STRING" id="1908236.BEN48_17050"/>